<dbReference type="AlphaFoldDB" id="A0A1Z9Z3C8"/>
<dbReference type="RefSeq" id="WP_087619601.1">
    <property type="nucleotide sequence ID" value="NZ_NEXX01000001.1"/>
</dbReference>
<dbReference type="Pfam" id="PF13649">
    <property type="entry name" value="Methyltransf_25"/>
    <property type="match status" value="1"/>
</dbReference>
<keyword evidence="3" id="KW-1185">Reference proteome</keyword>
<dbReference type="InterPro" id="IPR029063">
    <property type="entry name" value="SAM-dependent_MTases_sf"/>
</dbReference>
<dbReference type="CDD" id="cd02440">
    <property type="entry name" value="AdoMet_MTases"/>
    <property type="match status" value="1"/>
</dbReference>
<comment type="caution">
    <text evidence="2">The sequence shown here is derived from an EMBL/GenBank/DDBJ whole genome shotgun (WGS) entry which is preliminary data.</text>
</comment>
<dbReference type="Proteomes" id="UP000196536">
    <property type="component" value="Unassembled WGS sequence"/>
</dbReference>
<evidence type="ECO:0000259" key="1">
    <source>
        <dbReference type="Pfam" id="PF13649"/>
    </source>
</evidence>
<dbReference type="InterPro" id="IPR041698">
    <property type="entry name" value="Methyltransf_25"/>
</dbReference>
<sequence>MTKDFNHPQIVASYDQHIRQLIPGYETMHQQVKAILKATMPDHAQILIIGCGTGHELRELLNVNHTWHFTAIDVSENMLDQARKNIAPLNENSRVQFVLGDASVLAASAKFHSILVLLVAHFIEFTAKLPFFQILNQHCLRQAILLTYDLMQMAQPALWQALPYLCQSNGLSQKQTDTMMTRLPQDFFLVNEQEYCDILQQAGFNETYCFSQALTYQGFIAKNFD</sequence>
<proteinExistence type="predicted"/>
<protein>
    <recommendedName>
        <fullName evidence="1">Methyltransferase domain-containing protein</fullName>
    </recommendedName>
</protein>
<dbReference type="OrthoDB" id="8558926at2"/>
<dbReference type="EMBL" id="NEXX01000001">
    <property type="protein sequence ID" value="OUY08946.1"/>
    <property type="molecule type" value="Genomic_DNA"/>
</dbReference>
<name>A0A1Z9Z3C8_9GAMM</name>
<reference evidence="2 3" key="1">
    <citation type="submission" date="2017-05" db="EMBL/GenBank/DDBJ databases">
        <title>Acinetobacter populi ANC 5415 (= PBJ7), whole genome shotgun sequencing project.</title>
        <authorList>
            <person name="Nemec A."/>
            <person name="Radolfova-Krizova L."/>
        </authorList>
    </citation>
    <scope>NUCLEOTIDE SEQUENCE [LARGE SCALE GENOMIC DNA]</scope>
    <source>
        <strain evidence="2 3">PBJ7</strain>
    </source>
</reference>
<dbReference type="SUPFAM" id="SSF53335">
    <property type="entry name" value="S-adenosyl-L-methionine-dependent methyltransferases"/>
    <property type="match status" value="1"/>
</dbReference>
<gene>
    <name evidence="2" type="ORF">CAP51_04860</name>
</gene>
<organism evidence="2 3">
    <name type="scientific">Acinetobacter populi</name>
    <dbReference type="NCBI Taxonomy" id="1582270"/>
    <lineage>
        <taxon>Bacteria</taxon>
        <taxon>Pseudomonadati</taxon>
        <taxon>Pseudomonadota</taxon>
        <taxon>Gammaproteobacteria</taxon>
        <taxon>Moraxellales</taxon>
        <taxon>Moraxellaceae</taxon>
        <taxon>Acinetobacter</taxon>
    </lineage>
</organism>
<dbReference type="Gene3D" id="3.40.50.150">
    <property type="entry name" value="Vaccinia Virus protein VP39"/>
    <property type="match status" value="1"/>
</dbReference>
<accession>A0A1Z9Z3C8</accession>
<evidence type="ECO:0000313" key="3">
    <source>
        <dbReference type="Proteomes" id="UP000196536"/>
    </source>
</evidence>
<feature type="domain" description="Methyltransferase" evidence="1">
    <location>
        <begin position="46"/>
        <end position="124"/>
    </location>
</feature>
<evidence type="ECO:0000313" key="2">
    <source>
        <dbReference type="EMBL" id="OUY08946.1"/>
    </source>
</evidence>